<evidence type="ECO:0000313" key="3">
    <source>
        <dbReference type="EMBL" id="NGP76843.1"/>
    </source>
</evidence>
<sequence length="130" mass="15014">MAKFNPSGINHITIRVNDIKRAEEFYGDMLGFELLRKMGQSMAVYQVGEEDTLVLVEAETSYDPSSRDYRVDHFGFYLESAEKVDELADYFREQEVTILSGPANRKRGRFVFISDPDGNMIEFFYDEGDN</sequence>
<dbReference type="InterPro" id="IPR004360">
    <property type="entry name" value="Glyas_Fos-R_dOase_dom"/>
</dbReference>
<evidence type="ECO:0000259" key="2">
    <source>
        <dbReference type="PROSITE" id="PS51819"/>
    </source>
</evidence>
<keyword evidence="1" id="KW-0479">Metal-binding</keyword>
<dbReference type="GO" id="GO:0004462">
    <property type="term" value="F:lactoylglutathione lyase activity"/>
    <property type="evidence" value="ECO:0007669"/>
    <property type="project" value="InterPro"/>
</dbReference>
<dbReference type="Pfam" id="PF00903">
    <property type="entry name" value="Glyoxalase"/>
    <property type="match status" value="1"/>
</dbReference>
<dbReference type="SUPFAM" id="SSF54593">
    <property type="entry name" value="Glyoxalase/Bleomycin resistance protein/Dihydroxybiphenyl dioxygenase"/>
    <property type="match status" value="1"/>
</dbReference>
<gene>
    <name evidence="3" type="ORF">G3570_09380</name>
</gene>
<comment type="caution">
    <text evidence="3">The sequence shown here is derived from an EMBL/GenBank/DDBJ whole genome shotgun (WGS) entry which is preliminary data.</text>
</comment>
<dbReference type="Gene3D" id="3.10.180.10">
    <property type="entry name" value="2,3-Dihydroxybiphenyl 1,2-Dioxygenase, domain 1"/>
    <property type="match status" value="1"/>
</dbReference>
<proteinExistence type="predicted"/>
<dbReference type="EMBL" id="JAALLT010000003">
    <property type="protein sequence ID" value="NGP76843.1"/>
    <property type="molecule type" value="Genomic_DNA"/>
</dbReference>
<dbReference type="InterPro" id="IPR029068">
    <property type="entry name" value="Glyas_Bleomycin-R_OHBP_Dase"/>
</dbReference>
<dbReference type="AlphaFoldDB" id="A0A6M1T9E6"/>
<dbReference type="RefSeq" id="WP_165141639.1">
    <property type="nucleotide sequence ID" value="NZ_JAALLT010000003.1"/>
</dbReference>
<organism evidence="3 4">
    <name type="scientific">Halalkalibaculum roseum</name>
    <dbReference type="NCBI Taxonomy" id="2709311"/>
    <lineage>
        <taxon>Bacteria</taxon>
        <taxon>Pseudomonadati</taxon>
        <taxon>Balneolota</taxon>
        <taxon>Balneolia</taxon>
        <taxon>Balneolales</taxon>
        <taxon>Balneolaceae</taxon>
        <taxon>Halalkalibaculum</taxon>
    </lineage>
</organism>
<evidence type="ECO:0000256" key="1">
    <source>
        <dbReference type="ARBA" id="ARBA00022723"/>
    </source>
</evidence>
<reference evidence="3 4" key="1">
    <citation type="submission" date="2020-02" db="EMBL/GenBank/DDBJ databases">
        <title>Balneolaceae bacterium YR4-1, complete genome.</title>
        <authorList>
            <person name="Li Y."/>
            <person name="Wu S."/>
        </authorList>
    </citation>
    <scope>NUCLEOTIDE SEQUENCE [LARGE SCALE GENOMIC DNA]</scope>
    <source>
        <strain evidence="3 4">YR4-1</strain>
    </source>
</reference>
<dbReference type="InterPro" id="IPR037523">
    <property type="entry name" value="VOC_core"/>
</dbReference>
<dbReference type="Proteomes" id="UP000473278">
    <property type="component" value="Unassembled WGS sequence"/>
</dbReference>
<dbReference type="InterPro" id="IPR018146">
    <property type="entry name" value="Glyoxalase_1_CS"/>
</dbReference>
<dbReference type="PROSITE" id="PS00934">
    <property type="entry name" value="GLYOXALASE_I_1"/>
    <property type="match status" value="1"/>
</dbReference>
<evidence type="ECO:0000313" key="4">
    <source>
        <dbReference type="Proteomes" id="UP000473278"/>
    </source>
</evidence>
<feature type="domain" description="VOC" evidence="2">
    <location>
        <begin position="8"/>
        <end position="126"/>
    </location>
</feature>
<dbReference type="PANTHER" id="PTHR36113">
    <property type="entry name" value="LYASE, PUTATIVE-RELATED-RELATED"/>
    <property type="match status" value="1"/>
</dbReference>
<name>A0A6M1T9E6_9BACT</name>
<dbReference type="PROSITE" id="PS51819">
    <property type="entry name" value="VOC"/>
    <property type="match status" value="1"/>
</dbReference>
<dbReference type="CDD" id="cd06587">
    <property type="entry name" value="VOC"/>
    <property type="match status" value="1"/>
</dbReference>
<accession>A0A6M1T9E6</accession>
<dbReference type="PANTHER" id="PTHR36113:SF1">
    <property type="entry name" value="GLYOXALASE_BLEOMYCIN RESISTANCE PROTEIN_DIOXYGENASE"/>
    <property type="match status" value="1"/>
</dbReference>
<protein>
    <submittedName>
        <fullName evidence="3">VOC family protein</fullName>
    </submittedName>
</protein>
<keyword evidence="4" id="KW-1185">Reference proteome</keyword>
<dbReference type="InterPro" id="IPR051332">
    <property type="entry name" value="Fosfomycin_Res_Enzymes"/>
</dbReference>
<dbReference type="GO" id="GO:0046872">
    <property type="term" value="F:metal ion binding"/>
    <property type="evidence" value="ECO:0007669"/>
    <property type="project" value="UniProtKB-KW"/>
</dbReference>